<comment type="caution">
    <text evidence="1">The sequence shown here is derived from an EMBL/GenBank/DDBJ whole genome shotgun (WGS) entry which is preliminary data.</text>
</comment>
<organism evidence="1 2">
    <name type="scientific">Parasutterella excrementihominis YIT 11859</name>
    <dbReference type="NCBI Taxonomy" id="762966"/>
    <lineage>
        <taxon>Bacteria</taxon>
        <taxon>Pseudomonadati</taxon>
        <taxon>Pseudomonadota</taxon>
        <taxon>Betaproteobacteria</taxon>
        <taxon>Burkholderiales</taxon>
        <taxon>Sutterellaceae</taxon>
        <taxon>Parasutterella</taxon>
    </lineage>
</organism>
<evidence type="ECO:0000313" key="2">
    <source>
        <dbReference type="Proteomes" id="UP000005156"/>
    </source>
</evidence>
<gene>
    <name evidence="1" type="ORF">HMPREF9439_01140</name>
</gene>
<accession>F3QJN7</accession>
<proteinExistence type="predicted"/>
<dbReference type="HOGENOM" id="CLU_2937438_0_0_4"/>
<dbReference type="Proteomes" id="UP000005156">
    <property type="component" value="Unassembled WGS sequence"/>
</dbReference>
<dbReference type="EMBL" id="AFBP01000026">
    <property type="protein sequence ID" value="EGG55399.1"/>
    <property type="molecule type" value="Genomic_DNA"/>
</dbReference>
<name>F3QJN7_9BURK</name>
<reference evidence="1 2" key="1">
    <citation type="submission" date="2011-02" db="EMBL/GenBank/DDBJ databases">
        <authorList>
            <person name="Weinstock G."/>
            <person name="Sodergren E."/>
            <person name="Clifton S."/>
            <person name="Fulton L."/>
            <person name="Fulton B."/>
            <person name="Courtney L."/>
            <person name="Fronick C."/>
            <person name="Harrison M."/>
            <person name="Strong C."/>
            <person name="Farmer C."/>
            <person name="Delahaunty K."/>
            <person name="Markovic C."/>
            <person name="Hall O."/>
            <person name="Minx P."/>
            <person name="Tomlinson C."/>
            <person name="Mitreva M."/>
            <person name="Hou S."/>
            <person name="Chen J."/>
            <person name="Wollam A."/>
            <person name="Pepin K.H."/>
            <person name="Johnson M."/>
            <person name="Bhonagiri V."/>
            <person name="Zhang X."/>
            <person name="Suruliraj S."/>
            <person name="Warren W."/>
            <person name="Chinwalla A."/>
            <person name="Mardis E.R."/>
            <person name="Wilson R.K."/>
        </authorList>
    </citation>
    <scope>NUCLEOTIDE SEQUENCE [LARGE SCALE GENOMIC DNA]</scope>
    <source>
        <strain evidence="1 2">YIT 11859</strain>
    </source>
</reference>
<dbReference type="AlphaFoldDB" id="F3QJN7"/>
<protein>
    <submittedName>
        <fullName evidence="1">Uncharacterized protein</fullName>
    </submittedName>
</protein>
<keyword evidence="2" id="KW-1185">Reference proteome</keyword>
<evidence type="ECO:0000313" key="1">
    <source>
        <dbReference type="EMBL" id="EGG55399.1"/>
    </source>
</evidence>
<sequence>MANQYSITDKVWVMGRPKSKRFHGSLPEESYAIVKETAERIGMSVKSFLPMATIKYALEF</sequence>